<feature type="transmembrane region" description="Helical" evidence="5">
    <location>
        <begin position="31"/>
        <end position="47"/>
    </location>
</feature>
<reference evidence="6" key="1">
    <citation type="submission" date="2016-07" db="EMBL/GenBank/DDBJ databases">
        <title>Comparative genomics of the Campylobacter concisus group.</title>
        <authorList>
            <person name="Miller W.G."/>
            <person name="Yee E."/>
            <person name="Chapman M.H."/>
            <person name="Huynh S."/>
            <person name="Bono J.L."/>
            <person name="On S.L.W."/>
            <person name="StLeger J."/>
            <person name="Foster G."/>
            <person name="Parker C.T."/>
        </authorList>
    </citation>
    <scope>NUCLEOTIDE SEQUENCE</scope>
    <source>
        <strain evidence="6">525.92</strain>
    </source>
</reference>
<feature type="transmembrane region" description="Helical" evidence="5">
    <location>
        <begin position="67"/>
        <end position="88"/>
    </location>
</feature>
<evidence type="ECO:0000256" key="5">
    <source>
        <dbReference type="SAM" id="Phobius"/>
    </source>
</evidence>
<feature type="transmembrane region" description="Helical" evidence="5">
    <location>
        <begin position="6"/>
        <end position="24"/>
    </location>
</feature>
<dbReference type="RefSeq" id="WP_009650144.1">
    <property type="nucleotide sequence ID" value="NC_009715.2"/>
</dbReference>
<dbReference type="KEGG" id="ccv:CCV52592_0999"/>
<keyword evidence="7" id="KW-1185">Reference proteome</keyword>
<evidence type="ECO:0000313" key="7">
    <source>
        <dbReference type="Proteomes" id="UP000006380"/>
    </source>
</evidence>
<dbReference type="Proteomes" id="UP000006380">
    <property type="component" value="Chromosome"/>
</dbReference>
<dbReference type="AlphaFoldDB" id="A7GX45"/>
<dbReference type="InterPro" id="IPR003825">
    <property type="entry name" value="Colicin-V_CvpA"/>
</dbReference>
<evidence type="ECO:0000256" key="1">
    <source>
        <dbReference type="ARBA" id="ARBA00004141"/>
    </source>
</evidence>
<dbReference type="PANTHER" id="PTHR37306">
    <property type="entry name" value="COLICIN V PRODUCTION PROTEIN"/>
    <property type="match status" value="1"/>
</dbReference>
<dbReference type="HOGENOM" id="CLU_092720_1_0_7"/>
<proteinExistence type="predicted"/>
<dbReference type="OrthoDB" id="5334123at2"/>
<accession>A7GX45</accession>
<comment type="subcellular location">
    <subcellularLocation>
        <location evidence="1">Membrane</location>
        <topology evidence="1">Multi-pass membrane protein</topology>
    </subcellularLocation>
</comment>
<dbReference type="GO" id="GO:0016020">
    <property type="term" value="C:membrane"/>
    <property type="evidence" value="ECO:0007669"/>
    <property type="project" value="UniProtKB-SubCell"/>
</dbReference>
<dbReference type="PANTHER" id="PTHR37306:SF1">
    <property type="entry name" value="COLICIN V PRODUCTION PROTEIN"/>
    <property type="match status" value="1"/>
</dbReference>
<dbReference type="EMBL" id="CP000767">
    <property type="protein sequence ID" value="EAT99832.2"/>
    <property type="molecule type" value="Genomic_DNA"/>
</dbReference>
<keyword evidence="2 5" id="KW-0812">Transmembrane</keyword>
<protein>
    <submittedName>
        <fullName evidence="6">Membrane protein, CvpA family</fullName>
    </submittedName>
</protein>
<keyword evidence="4 5" id="KW-0472">Membrane</keyword>
<evidence type="ECO:0000256" key="3">
    <source>
        <dbReference type="ARBA" id="ARBA00022989"/>
    </source>
</evidence>
<keyword evidence="3 5" id="KW-1133">Transmembrane helix</keyword>
<dbReference type="Pfam" id="PF02674">
    <property type="entry name" value="Colicin_V"/>
    <property type="match status" value="1"/>
</dbReference>
<sequence length="205" mass="22515">MDFVTWFDIIVIALVLILGIKGILNGLIKEVFGLIGLIGGLIVASRFSDVAENFISSNIYKFENASMLQFVGFIGLWIVFWIICLLIGKFLSKIIALSGLGFLDRFGGFLAGSGKIFLTFSAVIAVVAGTYLNKNIEPYFQGSKVYPVLLATGKWITNIDVKSLKNDIDDMMVRPSESNKTDAFITMDANTTTNTDTNVTKGEMR</sequence>
<evidence type="ECO:0000256" key="4">
    <source>
        <dbReference type="ARBA" id="ARBA00023136"/>
    </source>
</evidence>
<evidence type="ECO:0000256" key="2">
    <source>
        <dbReference type="ARBA" id="ARBA00022692"/>
    </source>
</evidence>
<evidence type="ECO:0000313" key="6">
    <source>
        <dbReference type="EMBL" id="EAT99832.2"/>
    </source>
</evidence>
<dbReference type="STRING" id="360105.CCV52592_0999"/>
<organism evidence="6 7">
    <name type="scientific">Campylobacter curvus (strain 525.92)</name>
    <dbReference type="NCBI Taxonomy" id="360105"/>
    <lineage>
        <taxon>Bacteria</taxon>
        <taxon>Pseudomonadati</taxon>
        <taxon>Campylobacterota</taxon>
        <taxon>Epsilonproteobacteria</taxon>
        <taxon>Campylobacterales</taxon>
        <taxon>Campylobacteraceae</taxon>
        <taxon>Campylobacter</taxon>
    </lineage>
</organism>
<gene>
    <name evidence="6" type="ORF">CCV52592_0999</name>
</gene>
<dbReference type="GO" id="GO:0009403">
    <property type="term" value="P:toxin biosynthetic process"/>
    <property type="evidence" value="ECO:0007669"/>
    <property type="project" value="InterPro"/>
</dbReference>
<feature type="transmembrane region" description="Helical" evidence="5">
    <location>
        <begin position="109"/>
        <end position="132"/>
    </location>
</feature>
<name>A7GX45_CAMC5</name>